<evidence type="ECO:0000313" key="2">
    <source>
        <dbReference type="Proteomes" id="UP000299102"/>
    </source>
</evidence>
<accession>A0A4C1XW58</accession>
<dbReference type="AlphaFoldDB" id="A0A4C1XW58"/>
<protein>
    <submittedName>
        <fullName evidence="1">Uncharacterized protein</fullName>
    </submittedName>
</protein>
<name>A0A4C1XW58_EUMVA</name>
<keyword evidence="2" id="KW-1185">Reference proteome</keyword>
<proteinExistence type="predicted"/>
<reference evidence="1 2" key="1">
    <citation type="journal article" date="2019" name="Commun. Biol.">
        <title>The bagworm genome reveals a unique fibroin gene that provides high tensile strength.</title>
        <authorList>
            <person name="Kono N."/>
            <person name="Nakamura H."/>
            <person name="Ohtoshi R."/>
            <person name="Tomita M."/>
            <person name="Numata K."/>
            <person name="Arakawa K."/>
        </authorList>
    </citation>
    <scope>NUCLEOTIDE SEQUENCE [LARGE SCALE GENOMIC DNA]</scope>
</reference>
<organism evidence="1 2">
    <name type="scientific">Eumeta variegata</name>
    <name type="common">Bagworm moth</name>
    <name type="synonym">Eumeta japonica</name>
    <dbReference type="NCBI Taxonomy" id="151549"/>
    <lineage>
        <taxon>Eukaryota</taxon>
        <taxon>Metazoa</taxon>
        <taxon>Ecdysozoa</taxon>
        <taxon>Arthropoda</taxon>
        <taxon>Hexapoda</taxon>
        <taxon>Insecta</taxon>
        <taxon>Pterygota</taxon>
        <taxon>Neoptera</taxon>
        <taxon>Endopterygota</taxon>
        <taxon>Lepidoptera</taxon>
        <taxon>Glossata</taxon>
        <taxon>Ditrysia</taxon>
        <taxon>Tineoidea</taxon>
        <taxon>Psychidae</taxon>
        <taxon>Oiketicinae</taxon>
        <taxon>Eumeta</taxon>
    </lineage>
</organism>
<comment type="caution">
    <text evidence="1">The sequence shown here is derived from an EMBL/GenBank/DDBJ whole genome shotgun (WGS) entry which is preliminary data.</text>
</comment>
<dbReference type="Proteomes" id="UP000299102">
    <property type="component" value="Unassembled WGS sequence"/>
</dbReference>
<gene>
    <name evidence="1" type="ORF">EVAR_85656_1</name>
</gene>
<dbReference type="EMBL" id="BGZK01000958">
    <property type="protein sequence ID" value="GBP66509.1"/>
    <property type="molecule type" value="Genomic_DNA"/>
</dbReference>
<sequence>MFVNSLNLGADAAAGGGAPGASPSHVGPHSLQSLTSQATLIKPHCKLPQTVVRTVVINERGVLAVLFVYRNSDAGRIRLHFKTHQSIRPWSGSHPVISDAQATHFVSEPLPLSNEKTGGGLEAAVGAR</sequence>
<evidence type="ECO:0000313" key="1">
    <source>
        <dbReference type="EMBL" id="GBP66509.1"/>
    </source>
</evidence>